<evidence type="ECO:0000313" key="1">
    <source>
        <dbReference type="EMBL" id="UYP43813.1"/>
    </source>
</evidence>
<name>A0ABY6HJY1_9ARCH</name>
<organism evidence="1 2">
    <name type="scientific">Candidatus Lokiarchaeum ossiferum</name>
    <dbReference type="NCBI Taxonomy" id="2951803"/>
    <lineage>
        <taxon>Archaea</taxon>
        <taxon>Promethearchaeati</taxon>
        <taxon>Promethearchaeota</taxon>
        <taxon>Promethearchaeia</taxon>
        <taxon>Promethearchaeales</taxon>
        <taxon>Promethearchaeaceae</taxon>
        <taxon>Candidatus Lokiarchaeum</taxon>
    </lineage>
</organism>
<proteinExistence type="predicted"/>
<accession>A0ABY6HJY1</accession>
<reference evidence="1" key="1">
    <citation type="submission" date="2022-09" db="EMBL/GenBank/DDBJ databases">
        <title>Actin cytoskeleton and complex cell architecture in an #Asgard archaeon.</title>
        <authorList>
            <person name="Ponce Toledo R.I."/>
            <person name="Schleper C."/>
            <person name="Rodrigues Oliveira T."/>
            <person name="Wollweber F."/>
            <person name="Xu J."/>
            <person name="Rittmann S."/>
            <person name="Klingl A."/>
            <person name="Pilhofer M."/>
        </authorList>
    </citation>
    <scope>NUCLEOTIDE SEQUENCE</scope>
    <source>
        <strain evidence="1">B-35</strain>
    </source>
</reference>
<evidence type="ECO:0008006" key="3">
    <source>
        <dbReference type="Google" id="ProtNLM"/>
    </source>
</evidence>
<evidence type="ECO:0000313" key="2">
    <source>
        <dbReference type="Proteomes" id="UP001208689"/>
    </source>
</evidence>
<sequence length="198" mass="22897">MDSYNQLPNVSLKEGNLMSDLFLKKKIFTLIDALEYLHNLPYGYNSNDDKKTILFEEEKGTCTTKHAVAATLAQENGIDLQKHVGIYKMTEDIVAGTQFILDKYNLPFVPMVHCFLVHNGHRYDLTEGNQNGKKCSIEDFIFEQQTIPFISRKDEYLYFRDILTKIIMKSSEFQGKEISIVLKAREEAIDLLHKNVEH</sequence>
<gene>
    <name evidence="1" type="ORF">NEF87_000098</name>
</gene>
<protein>
    <recommendedName>
        <fullName evidence="3">Transglutaminase-like domain-containing protein</fullName>
    </recommendedName>
</protein>
<keyword evidence="2" id="KW-1185">Reference proteome</keyword>
<dbReference type="EMBL" id="CP104013">
    <property type="protein sequence ID" value="UYP43813.1"/>
    <property type="molecule type" value="Genomic_DNA"/>
</dbReference>
<dbReference type="Proteomes" id="UP001208689">
    <property type="component" value="Chromosome"/>
</dbReference>